<dbReference type="Proteomes" id="UP001431209">
    <property type="component" value="Unassembled WGS sequence"/>
</dbReference>
<name>A0AAW2ZJS7_9EUKA</name>
<dbReference type="EMBL" id="JAOPGA020001642">
    <property type="protein sequence ID" value="KAL0490113.1"/>
    <property type="molecule type" value="Genomic_DNA"/>
</dbReference>
<comment type="caution">
    <text evidence="1">The sequence shown here is derived from an EMBL/GenBank/DDBJ whole genome shotgun (WGS) entry which is preliminary data.</text>
</comment>
<gene>
    <name evidence="1" type="ORF">AKO1_006620</name>
</gene>
<accession>A0AAW2ZJS7</accession>
<organism evidence="1 2">
    <name type="scientific">Acrasis kona</name>
    <dbReference type="NCBI Taxonomy" id="1008807"/>
    <lineage>
        <taxon>Eukaryota</taxon>
        <taxon>Discoba</taxon>
        <taxon>Heterolobosea</taxon>
        <taxon>Tetramitia</taxon>
        <taxon>Eutetramitia</taxon>
        <taxon>Acrasidae</taxon>
        <taxon>Acrasis</taxon>
    </lineage>
</organism>
<protein>
    <submittedName>
        <fullName evidence="1">Uncharacterized protein</fullName>
    </submittedName>
</protein>
<evidence type="ECO:0000313" key="1">
    <source>
        <dbReference type="EMBL" id="KAL0490113.1"/>
    </source>
</evidence>
<proteinExistence type="predicted"/>
<dbReference type="AlphaFoldDB" id="A0AAW2ZJS7"/>
<evidence type="ECO:0000313" key="2">
    <source>
        <dbReference type="Proteomes" id="UP001431209"/>
    </source>
</evidence>
<sequence length="648" mass="73780">MVQGGVGKVRDVQFQQISGSRHAIVEFESLPDAHRLDIHPGVLLSCRHKKQQPSQTQDRTKPPMMVNMLRGIVLNHDFEFDQIKPCDSLKVDMVPMFLDYSRSAIISSDSVAFPALQGNSNVVVPALFYGVNDNSVYYANECTVLSSVQLMHRCVLLFCADSQLHKRNKCTFDIQLQQDGPVVSVTGKNELVESIANHRNYIFECIRFMSRRRHHTHATDQDLQEMSPVRTIESREWLMSILNGKSGDLKPTVDEKYNMNLSHQVKSHLCSNVCRQVIGDLTGAKLIPDSQGMIIQFGDDDQLDESMRLIHEWSQLIVGEDVKSIVLVKTKDESMDPPQVTDVYYGELDAASGQPKYKLVSIRNKYADEDQFNPNQKDVKGDFYYCTDSMLNSCLSKFDNLAVKCFMGKHEYMPQDSIVPLTYNRSGKPKSGTGNLVAEFIKRKDVITFRSDMMISRRRFDDYLKNQRFEKVSDLTVCEWRVFMDVVDLTESVSIQIEFVVDSESNMKFVSCSTNHQLKNKLGLSVIISDPLDDSPDLSLEGRTTTVVSNKDLSDLLKCVEWDTKNGIVINTDLLPKDKYGFGAVVYEKKDEYKDKNNEDVRLCISRVRINSMDEKSQELHIYATHKKNDAKQLLKAVQSMVVEVFGE</sequence>
<keyword evidence="2" id="KW-1185">Reference proteome</keyword>
<reference evidence="1 2" key="1">
    <citation type="submission" date="2024-03" db="EMBL/GenBank/DDBJ databases">
        <title>The Acrasis kona genome and developmental transcriptomes reveal deep origins of eukaryotic multicellular pathways.</title>
        <authorList>
            <person name="Sheikh S."/>
            <person name="Fu C.-J."/>
            <person name="Brown M.W."/>
            <person name="Baldauf S.L."/>
        </authorList>
    </citation>
    <scope>NUCLEOTIDE SEQUENCE [LARGE SCALE GENOMIC DNA]</scope>
    <source>
        <strain evidence="1 2">ATCC MYA-3509</strain>
    </source>
</reference>